<dbReference type="Proteomes" id="UP000193922">
    <property type="component" value="Unassembled WGS sequence"/>
</dbReference>
<evidence type="ECO:0000313" key="1">
    <source>
        <dbReference type="EMBL" id="ORX73716.1"/>
    </source>
</evidence>
<gene>
    <name evidence="1" type="ORF">DL89DRAFT_2896</name>
</gene>
<evidence type="ECO:0000313" key="2">
    <source>
        <dbReference type="Proteomes" id="UP000193922"/>
    </source>
</evidence>
<keyword evidence="2" id="KW-1185">Reference proteome</keyword>
<comment type="caution">
    <text evidence="1">The sequence shown here is derived from an EMBL/GenBank/DDBJ whole genome shotgun (WGS) entry which is preliminary data.</text>
</comment>
<dbReference type="EMBL" id="MCFD01000001">
    <property type="protein sequence ID" value="ORX73716.1"/>
    <property type="molecule type" value="Genomic_DNA"/>
</dbReference>
<name>A0A1Y1WKI4_9FUNG</name>
<organism evidence="1 2">
    <name type="scientific">Linderina pennispora</name>
    <dbReference type="NCBI Taxonomy" id="61395"/>
    <lineage>
        <taxon>Eukaryota</taxon>
        <taxon>Fungi</taxon>
        <taxon>Fungi incertae sedis</taxon>
        <taxon>Zoopagomycota</taxon>
        <taxon>Kickxellomycotina</taxon>
        <taxon>Kickxellomycetes</taxon>
        <taxon>Kickxellales</taxon>
        <taxon>Kickxellaceae</taxon>
        <taxon>Linderina</taxon>
    </lineage>
</organism>
<sequence>MHAIPVHSQKSSWRGMTLMPSSPFAASLHDPSEKDALSCGKGAYSTMHADTGSRYAEHRPAPYRSTASCHLQSQIIYTSWLFSFGEGEERMGLSLLTVLVTAPHRILQLAVSAWIPPERRSHWFAGSGRIATSQLVATEKDADDGCPAISQVTKESSTFVLLFGK</sequence>
<accession>A0A1Y1WKI4</accession>
<dbReference type="RefSeq" id="XP_040746927.1">
    <property type="nucleotide sequence ID" value="XM_040889976.1"/>
</dbReference>
<protein>
    <submittedName>
        <fullName evidence="1">Uncharacterized protein</fullName>
    </submittedName>
</protein>
<dbReference type="AlphaFoldDB" id="A0A1Y1WKI4"/>
<dbReference type="GeneID" id="63806624"/>
<reference evidence="1 2" key="1">
    <citation type="submission" date="2016-07" db="EMBL/GenBank/DDBJ databases">
        <title>Pervasive Adenine N6-methylation of Active Genes in Fungi.</title>
        <authorList>
            <consortium name="DOE Joint Genome Institute"/>
            <person name="Mondo S.J."/>
            <person name="Dannebaum R.O."/>
            <person name="Kuo R.C."/>
            <person name="Labutti K."/>
            <person name="Haridas S."/>
            <person name="Kuo A."/>
            <person name="Salamov A."/>
            <person name="Ahrendt S.R."/>
            <person name="Lipzen A."/>
            <person name="Sullivan W."/>
            <person name="Andreopoulos W.B."/>
            <person name="Clum A."/>
            <person name="Lindquist E."/>
            <person name="Daum C."/>
            <person name="Ramamoorthy G.K."/>
            <person name="Gryganskyi A."/>
            <person name="Culley D."/>
            <person name="Magnuson J.K."/>
            <person name="James T.Y."/>
            <person name="O'Malley M.A."/>
            <person name="Stajich J.E."/>
            <person name="Spatafora J.W."/>
            <person name="Visel A."/>
            <person name="Grigoriev I.V."/>
        </authorList>
    </citation>
    <scope>NUCLEOTIDE SEQUENCE [LARGE SCALE GENOMIC DNA]</scope>
    <source>
        <strain evidence="1 2">ATCC 12442</strain>
    </source>
</reference>
<proteinExistence type="predicted"/>